<dbReference type="AlphaFoldDB" id="A0A5M3VZF0"/>
<dbReference type="Proteomes" id="UP000334990">
    <property type="component" value="Unassembled WGS sequence"/>
</dbReference>
<organism evidence="1 2">
    <name type="scientific">Acrocarpospora corrugata</name>
    <dbReference type="NCBI Taxonomy" id="35763"/>
    <lineage>
        <taxon>Bacteria</taxon>
        <taxon>Bacillati</taxon>
        <taxon>Actinomycetota</taxon>
        <taxon>Actinomycetes</taxon>
        <taxon>Streptosporangiales</taxon>
        <taxon>Streptosporangiaceae</taxon>
        <taxon>Acrocarpospora</taxon>
    </lineage>
</organism>
<accession>A0A5M3VZF0</accession>
<protein>
    <submittedName>
        <fullName evidence="1">Uncharacterized protein</fullName>
    </submittedName>
</protein>
<evidence type="ECO:0000313" key="1">
    <source>
        <dbReference type="EMBL" id="GER99737.1"/>
    </source>
</evidence>
<name>A0A5M3VZF0_9ACTN</name>
<proteinExistence type="predicted"/>
<reference evidence="1 2" key="1">
    <citation type="submission" date="2019-10" db="EMBL/GenBank/DDBJ databases">
        <title>Whole genome shotgun sequence of Acrocarpospora corrugata NBRC 13972.</title>
        <authorList>
            <person name="Ichikawa N."/>
            <person name="Kimura A."/>
            <person name="Kitahashi Y."/>
            <person name="Komaki H."/>
            <person name="Oguchi A."/>
        </authorList>
    </citation>
    <scope>NUCLEOTIDE SEQUENCE [LARGE SCALE GENOMIC DNA]</scope>
    <source>
        <strain evidence="1 2">NBRC 13972</strain>
    </source>
</reference>
<evidence type="ECO:0000313" key="2">
    <source>
        <dbReference type="Proteomes" id="UP000334990"/>
    </source>
</evidence>
<comment type="caution">
    <text evidence="1">The sequence shown here is derived from an EMBL/GenBank/DDBJ whole genome shotgun (WGS) entry which is preliminary data.</text>
</comment>
<gene>
    <name evidence="1" type="ORF">Acor_18010</name>
</gene>
<keyword evidence="2" id="KW-1185">Reference proteome</keyword>
<sequence length="132" mass="14792">MHALAERPADDLVLDVGDIPAEYYLIFQMPQPAVQNIEIHLGSDLTDMRWNDHGGTAQIKRDLSRNSGGEIADRATESIVKAETHLPEGKRPFPSLSIGFDEPRAAHHECPIVRYVKRQLIGRNHPGIPLPW</sequence>
<dbReference type="EMBL" id="BLAD01000041">
    <property type="protein sequence ID" value="GER99737.1"/>
    <property type="molecule type" value="Genomic_DNA"/>
</dbReference>